<dbReference type="eggNOG" id="COG1940">
    <property type="taxonomic scope" value="Bacteria"/>
</dbReference>
<dbReference type="Gene3D" id="1.10.10.10">
    <property type="entry name" value="Winged helix-like DNA-binding domain superfamily/Winged helix DNA-binding domain"/>
    <property type="match status" value="1"/>
</dbReference>
<dbReference type="RefSeq" id="WP_074949652.1">
    <property type="nucleotide sequence ID" value="NZ_FPBV01000002.1"/>
</dbReference>
<keyword evidence="4" id="KW-0418">Kinase</keyword>
<evidence type="ECO:0000313" key="5">
    <source>
        <dbReference type="Proteomes" id="UP000183508"/>
    </source>
</evidence>
<dbReference type="CDD" id="cd24076">
    <property type="entry name" value="ASKHA_ATPase_ROK_BsXylR-like"/>
    <property type="match status" value="1"/>
</dbReference>
<sequence>MAMVIDAAEMRRRNKLTVLNAIRNHPGISRAALSESTGMNKATVSSLVAELMEEQFVVEAGPGSSTGGRRPIRLQFHANAAYSIGVDVQIHSVRLVLCNLDHEVAWERLLPMEPASMSSDELVSQLADSIRQLIHEAPKSPHGVIGIGISLPGLVNYRTGYIHYIPNMGIRDLPLADILQSEFHIPVFIDNDANCGAWAMYRAHPAVESLVFVNVGIGIGAGLVLGGQLYRGIAGLAGEYGHMTIDPMGLRCSCGNRGCWEQYASESALLALWNEVYARTDPGLRCTGFDVVPRLLERAQAGDENAVRAFAHVGHYLGVGLANIANALNPELIVIGGRLAASERFVREELEHTLRARTLPVARDVRLAMAEASVQAVGAAGIVAEETLLRTGDVAGGG</sequence>
<dbReference type="GO" id="GO:0016301">
    <property type="term" value="F:kinase activity"/>
    <property type="evidence" value="ECO:0007669"/>
    <property type="project" value="UniProtKB-KW"/>
</dbReference>
<dbReference type="EMBL" id="FPBV01000002">
    <property type="protein sequence ID" value="SFU48329.1"/>
    <property type="molecule type" value="Genomic_DNA"/>
</dbReference>
<evidence type="ECO:0000256" key="2">
    <source>
        <dbReference type="ARBA" id="ARBA00006479"/>
    </source>
</evidence>
<dbReference type="PROSITE" id="PS01125">
    <property type="entry name" value="ROK"/>
    <property type="match status" value="1"/>
</dbReference>
<organism evidence="4 5">
    <name type="scientific">Alicyclobacillus macrosporangiidus</name>
    <dbReference type="NCBI Taxonomy" id="392015"/>
    <lineage>
        <taxon>Bacteria</taxon>
        <taxon>Bacillati</taxon>
        <taxon>Bacillota</taxon>
        <taxon>Bacilli</taxon>
        <taxon>Bacillales</taxon>
        <taxon>Alicyclobacillaceae</taxon>
        <taxon>Alicyclobacillus</taxon>
    </lineage>
</organism>
<comment type="similarity">
    <text evidence="2">Belongs to the ROK (NagC/XylR) family.</text>
</comment>
<dbReference type="InterPro" id="IPR043129">
    <property type="entry name" value="ATPase_NBD"/>
</dbReference>
<dbReference type="Proteomes" id="UP000183508">
    <property type="component" value="Unassembled WGS sequence"/>
</dbReference>
<comment type="function">
    <text evidence="1">Transcriptional repressor of xylose-utilizing enzymes.</text>
</comment>
<dbReference type="STRING" id="392015.SAMN05421543_102231"/>
<accession>A0A1I7GIT6</accession>
<dbReference type="AlphaFoldDB" id="A0A1I7GIT6"/>
<keyword evidence="4" id="KW-0808">Transferase</keyword>
<dbReference type="InterPro" id="IPR049874">
    <property type="entry name" value="ROK_cs"/>
</dbReference>
<dbReference type="InterPro" id="IPR000600">
    <property type="entry name" value="ROK"/>
</dbReference>
<evidence type="ECO:0000256" key="3">
    <source>
        <dbReference type="ARBA" id="ARBA00022629"/>
    </source>
</evidence>
<dbReference type="Gene3D" id="3.30.420.40">
    <property type="match status" value="2"/>
</dbReference>
<dbReference type="InterPro" id="IPR036388">
    <property type="entry name" value="WH-like_DNA-bd_sf"/>
</dbReference>
<dbReference type="PANTHER" id="PTHR18964">
    <property type="entry name" value="ROK (REPRESSOR, ORF, KINASE) FAMILY"/>
    <property type="match status" value="1"/>
</dbReference>
<dbReference type="GO" id="GO:0042732">
    <property type="term" value="P:D-xylose metabolic process"/>
    <property type="evidence" value="ECO:0007669"/>
    <property type="project" value="UniProtKB-KW"/>
</dbReference>
<protein>
    <submittedName>
        <fullName evidence="4">Sugar kinase of the NBD/HSP70 family, may contain an N-terminal HTH domain</fullName>
    </submittedName>
</protein>
<name>A0A1I7GIT6_9BACL</name>
<keyword evidence="3" id="KW-0859">Xylose metabolism</keyword>
<dbReference type="Pfam" id="PF00480">
    <property type="entry name" value="ROK"/>
    <property type="match status" value="1"/>
</dbReference>
<keyword evidence="5" id="KW-1185">Reference proteome</keyword>
<dbReference type="PANTHER" id="PTHR18964:SF149">
    <property type="entry name" value="BIFUNCTIONAL UDP-N-ACETYLGLUCOSAMINE 2-EPIMERASE_N-ACETYLMANNOSAMINE KINASE"/>
    <property type="match status" value="1"/>
</dbReference>
<dbReference type="SUPFAM" id="SSF46785">
    <property type="entry name" value="Winged helix' DNA-binding domain"/>
    <property type="match status" value="1"/>
</dbReference>
<dbReference type="InterPro" id="IPR036390">
    <property type="entry name" value="WH_DNA-bd_sf"/>
</dbReference>
<keyword evidence="3" id="KW-0119">Carbohydrate metabolism</keyword>
<reference evidence="5" key="1">
    <citation type="submission" date="2016-10" db="EMBL/GenBank/DDBJ databases">
        <authorList>
            <person name="Varghese N."/>
        </authorList>
    </citation>
    <scope>NUCLEOTIDE SEQUENCE [LARGE SCALE GENOMIC DNA]</scope>
    <source>
        <strain evidence="5">DSM 17980</strain>
    </source>
</reference>
<proteinExistence type="inferred from homology"/>
<gene>
    <name evidence="4" type="ORF">SAMN05421543_102231</name>
</gene>
<evidence type="ECO:0000256" key="1">
    <source>
        <dbReference type="ARBA" id="ARBA00002486"/>
    </source>
</evidence>
<dbReference type="Pfam" id="PF13412">
    <property type="entry name" value="HTH_24"/>
    <property type="match status" value="1"/>
</dbReference>
<evidence type="ECO:0000313" key="4">
    <source>
        <dbReference type="EMBL" id="SFU48329.1"/>
    </source>
</evidence>
<dbReference type="SUPFAM" id="SSF53067">
    <property type="entry name" value="Actin-like ATPase domain"/>
    <property type="match status" value="1"/>
</dbReference>